<dbReference type="AlphaFoldDB" id="A0A8X6P2P5"/>
<name>A0A8X6P2P5_NEPPI</name>
<protein>
    <submittedName>
        <fullName evidence="1">Uncharacterized protein</fullName>
    </submittedName>
</protein>
<keyword evidence="2" id="KW-1185">Reference proteome</keyword>
<comment type="caution">
    <text evidence="1">The sequence shown here is derived from an EMBL/GenBank/DDBJ whole genome shotgun (WGS) entry which is preliminary data.</text>
</comment>
<gene>
    <name evidence="1" type="ORF">NPIL_583931</name>
</gene>
<reference evidence="1" key="1">
    <citation type="submission" date="2020-08" db="EMBL/GenBank/DDBJ databases">
        <title>Multicomponent nature underlies the extraordinary mechanical properties of spider dragline silk.</title>
        <authorList>
            <person name="Kono N."/>
            <person name="Nakamura H."/>
            <person name="Mori M."/>
            <person name="Yoshida Y."/>
            <person name="Ohtoshi R."/>
            <person name="Malay A.D."/>
            <person name="Moran D.A.P."/>
            <person name="Tomita M."/>
            <person name="Numata K."/>
            <person name="Arakawa K."/>
        </authorList>
    </citation>
    <scope>NUCLEOTIDE SEQUENCE</scope>
</reference>
<organism evidence="1 2">
    <name type="scientific">Nephila pilipes</name>
    <name type="common">Giant wood spider</name>
    <name type="synonym">Nephila maculata</name>
    <dbReference type="NCBI Taxonomy" id="299642"/>
    <lineage>
        <taxon>Eukaryota</taxon>
        <taxon>Metazoa</taxon>
        <taxon>Ecdysozoa</taxon>
        <taxon>Arthropoda</taxon>
        <taxon>Chelicerata</taxon>
        <taxon>Arachnida</taxon>
        <taxon>Araneae</taxon>
        <taxon>Araneomorphae</taxon>
        <taxon>Entelegynae</taxon>
        <taxon>Araneoidea</taxon>
        <taxon>Nephilidae</taxon>
        <taxon>Nephila</taxon>
    </lineage>
</organism>
<dbReference type="Proteomes" id="UP000887013">
    <property type="component" value="Unassembled WGS sequence"/>
</dbReference>
<accession>A0A8X6P2P5</accession>
<sequence length="79" mass="9231">MEAPRQSSSWGPVACFWSTNRKQNTLLWAPKKHGAHSEINYLTRNRKLFLGQTRGFEQAKQKRPICAKLADHPRYYQSL</sequence>
<dbReference type="EMBL" id="BMAW01110882">
    <property type="protein sequence ID" value="GFT45274.1"/>
    <property type="molecule type" value="Genomic_DNA"/>
</dbReference>
<evidence type="ECO:0000313" key="1">
    <source>
        <dbReference type="EMBL" id="GFT45274.1"/>
    </source>
</evidence>
<evidence type="ECO:0000313" key="2">
    <source>
        <dbReference type="Proteomes" id="UP000887013"/>
    </source>
</evidence>
<proteinExistence type="predicted"/>